<sequence>MSKSTSFRAMTRTSVLTTTPSDNLSLYLCALIIVILLLQFAIGIVAGTIIPLLFMTFQLRLILELARWHIGLTPEEHSRFRDFLYPDDDADEVKALLVERVVISLRQRQAKTPHDKSYALYVEGTNVPQVDDGPFTLAAGSSYSPSGRRARLFGDERFTVLGQLPSKPTISDDDFLTSQVHGCDSRIPAYLQTEREQPRACH</sequence>
<keyword evidence="1" id="KW-0812">Transmembrane</keyword>
<reference evidence="2" key="1">
    <citation type="journal article" date="2021" name="Nat. Commun.">
        <title>Genetic determinants of endophytism in the Arabidopsis root mycobiome.</title>
        <authorList>
            <person name="Mesny F."/>
            <person name="Miyauchi S."/>
            <person name="Thiergart T."/>
            <person name="Pickel B."/>
            <person name="Atanasova L."/>
            <person name="Karlsson M."/>
            <person name="Huettel B."/>
            <person name="Barry K.W."/>
            <person name="Haridas S."/>
            <person name="Chen C."/>
            <person name="Bauer D."/>
            <person name="Andreopoulos W."/>
            <person name="Pangilinan J."/>
            <person name="LaButti K."/>
            <person name="Riley R."/>
            <person name="Lipzen A."/>
            <person name="Clum A."/>
            <person name="Drula E."/>
            <person name="Henrissat B."/>
            <person name="Kohler A."/>
            <person name="Grigoriev I.V."/>
            <person name="Martin F.M."/>
            <person name="Hacquard S."/>
        </authorList>
    </citation>
    <scope>NUCLEOTIDE SEQUENCE</scope>
    <source>
        <strain evidence="2">MPI-CAGE-CH-0235</strain>
    </source>
</reference>
<protein>
    <submittedName>
        <fullName evidence="2">Uncharacterized protein</fullName>
    </submittedName>
</protein>
<comment type="caution">
    <text evidence="2">The sequence shown here is derived from an EMBL/GenBank/DDBJ whole genome shotgun (WGS) entry which is preliminary data.</text>
</comment>
<evidence type="ECO:0000256" key="1">
    <source>
        <dbReference type="SAM" id="Phobius"/>
    </source>
</evidence>
<feature type="transmembrane region" description="Helical" evidence="1">
    <location>
        <begin position="24"/>
        <end position="57"/>
    </location>
</feature>
<evidence type="ECO:0000313" key="2">
    <source>
        <dbReference type="EMBL" id="KAH7309218.1"/>
    </source>
</evidence>
<dbReference type="AlphaFoldDB" id="A0A8K0WLU5"/>
<gene>
    <name evidence="2" type="ORF">B0I35DRAFT_482941</name>
</gene>
<evidence type="ECO:0000313" key="3">
    <source>
        <dbReference type="Proteomes" id="UP000813444"/>
    </source>
</evidence>
<proteinExistence type="predicted"/>
<accession>A0A8K0WLU5</accession>
<dbReference type="Proteomes" id="UP000813444">
    <property type="component" value="Unassembled WGS sequence"/>
</dbReference>
<name>A0A8K0WLU5_9HYPO</name>
<keyword evidence="1" id="KW-0472">Membrane</keyword>
<keyword evidence="1" id="KW-1133">Transmembrane helix</keyword>
<keyword evidence="3" id="KW-1185">Reference proteome</keyword>
<dbReference type="EMBL" id="JAGPNK010000014">
    <property type="protein sequence ID" value="KAH7309218.1"/>
    <property type="molecule type" value="Genomic_DNA"/>
</dbReference>
<organism evidence="2 3">
    <name type="scientific">Stachybotrys elegans</name>
    <dbReference type="NCBI Taxonomy" id="80388"/>
    <lineage>
        <taxon>Eukaryota</taxon>
        <taxon>Fungi</taxon>
        <taxon>Dikarya</taxon>
        <taxon>Ascomycota</taxon>
        <taxon>Pezizomycotina</taxon>
        <taxon>Sordariomycetes</taxon>
        <taxon>Hypocreomycetidae</taxon>
        <taxon>Hypocreales</taxon>
        <taxon>Stachybotryaceae</taxon>
        <taxon>Stachybotrys</taxon>
    </lineage>
</organism>